<evidence type="ECO:0000256" key="4">
    <source>
        <dbReference type="ARBA" id="ARBA00023125"/>
    </source>
</evidence>
<protein>
    <submittedName>
        <fullName evidence="7">Sigma factor-like helix-turn-helix DNA-binding protein</fullName>
    </submittedName>
</protein>
<evidence type="ECO:0000256" key="1">
    <source>
        <dbReference type="ARBA" id="ARBA00010641"/>
    </source>
</evidence>
<comment type="similarity">
    <text evidence="1">Belongs to the sigma-70 factor family. ECF subfamily.</text>
</comment>
<gene>
    <name evidence="7" type="ORF">QQX10_13585</name>
</gene>
<evidence type="ECO:0000256" key="2">
    <source>
        <dbReference type="ARBA" id="ARBA00023015"/>
    </source>
</evidence>
<evidence type="ECO:0000256" key="5">
    <source>
        <dbReference type="ARBA" id="ARBA00023163"/>
    </source>
</evidence>
<keyword evidence="2" id="KW-0805">Transcription regulation</keyword>
<proteinExistence type="inferred from homology"/>
<organism evidence="7 8">
    <name type="scientific">Demequina lignilytica</name>
    <dbReference type="NCBI Taxonomy" id="3051663"/>
    <lineage>
        <taxon>Bacteria</taxon>
        <taxon>Bacillati</taxon>
        <taxon>Actinomycetota</taxon>
        <taxon>Actinomycetes</taxon>
        <taxon>Micrococcales</taxon>
        <taxon>Demequinaceae</taxon>
        <taxon>Demequina</taxon>
    </lineage>
</organism>
<evidence type="ECO:0000259" key="6">
    <source>
        <dbReference type="Pfam" id="PF08281"/>
    </source>
</evidence>
<feature type="domain" description="RNA polymerase sigma factor 70 region 4 type 2" evidence="6">
    <location>
        <begin position="132"/>
        <end position="178"/>
    </location>
</feature>
<reference evidence="7" key="1">
    <citation type="submission" date="2023-06" db="EMBL/GenBank/DDBJ databases">
        <title>Sysu t00039.</title>
        <authorList>
            <person name="Gao L."/>
            <person name="Fang B.-Z."/>
            <person name="Li W.-J."/>
        </authorList>
    </citation>
    <scope>NUCLEOTIDE SEQUENCE</scope>
    <source>
        <strain evidence="7">SYSU T00039</strain>
    </source>
</reference>
<dbReference type="InterPro" id="IPR036388">
    <property type="entry name" value="WH-like_DNA-bd_sf"/>
</dbReference>
<dbReference type="Proteomes" id="UP001172737">
    <property type="component" value="Unassembled WGS sequence"/>
</dbReference>
<dbReference type="GO" id="GO:0016987">
    <property type="term" value="F:sigma factor activity"/>
    <property type="evidence" value="ECO:0007669"/>
    <property type="project" value="UniProtKB-KW"/>
</dbReference>
<dbReference type="AlphaFoldDB" id="A0AAW7MA52"/>
<dbReference type="InterPro" id="IPR013324">
    <property type="entry name" value="RNA_pol_sigma_r3/r4-like"/>
</dbReference>
<dbReference type="InterPro" id="IPR013249">
    <property type="entry name" value="RNA_pol_sigma70_r4_t2"/>
</dbReference>
<keyword evidence="4 7" id="KW-0238">DNA-binding</keyword>
<evidence type="ECO:0000313" key="7">
    <source>
        <dbReference type="EMBL" id="MDN4489200.1"/>
    </source>
</evidence>
<dbReference type="InterPro" id="IPR039425">
    <property type="entry name" value="RNA_pol_sigma-70-like"/>
</dbReference>
<name>A0AAW7MA52_9MICO</name>
<keyword evidence="3" id="KW-0731">Sigma factor</keyword>
<evidence type="ECO:0000256" key="3">
    <source>
        <dbReference type="ARBA" id="ARBA00023082"/>
    </source>
</evidence>
<keyword evidence="8" id="KW-1185">Reference proteome</keyword>
<sequence length="206" mass="22550">MRTWSRVLDAMLREHGEELYSRAFALTGHAGSADQVLEDALVAAFRGVRVPDVAEARAATMRAMHRALARRRAPADRRDAGPALDEVADAPENRFGARPHSALHANVVAARDFVADHPPYEDDAREALVADISSLGPDERVCLVLRCVDGMSITDLAAETGLSGRRVQAVLERAVRRLAERRPWLALDLEVAVWGGDEETAVEVDR</sequence>
<dbReference type="Gene3D" id="1.10.10.10">
    <property type="entry name" value="Winged helix-like DNA-binding domain superfamily/Winged helix DNA-binding domain"/>
    <property type="match status" value="1"/>
</dbReference>
<evidence type="ECO:0000313" key="8">
    <source>
        <dbReference type="Proteomes" id="UP001172737"/>
    </source>
</evidence>
<keyword evidence="5" id="KW-0804">Transcription</keyword>
<dbReference type="GO" id="GO:0006352">
    <property type="term" value="P:DNA-templated transcription initiation"/>
    <property type="evidence" value="ECO:0007669"/>
    <property type="project" value="InterPro"/>
</dbReference>
<comment type="caution">
    <text evidence="7">The sequence shown here is derived from an EMBL/GenBank/DDBJ whole genome shotgun (WGS) entry which is preliminary data.</text>
</comment>
<dbReference type="Pfam" id="PF08281">
    <property type="entry name" value="Sigma70_r4_2"/>
    <property type="match status" value="1"/>
</dbReference>
<dbReference type="SUPFAM" id="SSF88659">
    <property type="entry name" value="Sigma3 and sigma4 domains of RNA polymerase sigma factors"/>
    <property type="match status" value="1"/>
</dbReference>
<accession>A0AAW7MA52</accession>
<dbReference type="EMBL" id="JAUHPX010000012">
    <property type="protein sequence ID" value="MDN4489200.1"/>
    <property type="molecule type" value="Genomic_DNA"/>
</dbReference>
<dbReference type="RefSeq" id="WP_301122126.1">
    <property type="nucleotide sequence ID" value="NZ_JAUHPX010000012.1"/>
</dbReference>
<dbReference type="GO" id="GO:0003677">
    <property type="term" value="F:DNA binding"/>
    <property type="evidence" value="ECO:0007669"/>
    <property type="project" value="UniProtKB-KW"/>
</dbReference>
<dbReference type="PANTHER" id="PTHR43133:SF8">
    <property type="entry name" value="RNA POLYMERASE SIGMA FACTOR HI_1459-RELATED"/>
    <property type="match status" value="1"/>
</dbReference>
<dbReference type="PANTHER" id="PTHR43133">
    <property type="entry name" value="RNA POLYMERASE ECF-TYPE SIGMA FACTO"/>
    <property type="match status" value="1"/>
</dbReference>